<feature type="transmembrane region" description="Helical" evidence="1">
    <location>
        <begin position="20"/>
        <end position="38"/>
    </location>
</feature>
<evidence type="ECO:0000256" key="1">
    <source>
        <dbReference type="SAM" id="Phobius"/>
    </source>
</evidence>
<keyword evidence="1" id="KW-1133">Transmembrane helix</keyword>
<sequence length="288" mass="32714">MNRYLKLVHMELGRAWKPLAALMGLTLVMQLAIVVYLTRNRVAFVKRNYLEEQQMSVATFVQKIGRISFNDVMMDNMLFTAPIVLGIVVLLLYTLFLWYRDWLGKNMFIYRLLMLPSARSDLYFAKLTTVLLLVFSLVAFQMAILPLLSAAFAASVPYELRESVTAVELASEIELLTLVLPFNWKDFLLYYGFGMAGVAVLYACVLLERSYKIVRGIAGMLVYLAIIGLLLFLPAIIGLLLFLPAIIDVYWMALYPWELITLQSGLVAVVGALSVWLSLYLMKHKITV</sequence>
<dbReference type="RefSeq" id="WP_183600985.1">
    <property type="nucleotide sequence ID" value="NZ_JACHXK010000006.1"/>
</dbReference>
<evidence type="ECO:0008006" key="4">
    <source>
        <dbReference type="Google" id="ProtNLM"/>
    </source>
</evidence>
<proteinExistence type="predicted"/>
<dbReference type="EMBL" id="JACHXK010000006">
    <property type="protein sequence ID" value="MBB3111117.1"/>
    <property type="molecule type" value="Genomic_DNA"/>
</dbReference>
<dbReference type="AlphaFoldDB" id="A0A7W5FNG4"/>
<keyword evidence="1" id="KW-0472">Membrane</keyword>
<gene>
    <name evidence="2" type="ORF">FHS18_003185</name>
</gene>
<comment type="caution">
    <text evidence="2">The sequence shown here is derived from an EMBL/GenBank/DDBJ whole genome shotgun (WGS) entry which is preliminary data.</text>
</comment>
<feature type="transmembrane region" description="Helical" evidence="1">
    <location>
        <begin position="188"/>
        <end position="208"/>
    </location>
</feature>
<feature type="transmembrane region" description="Helical" evidence="1">
    <location>
        <begin position="220"/>
        <end position="247"/>
    </location>
</feature>
<evidence type="ECO:0000313" key="2">
    <source>
        <dbReference type="EMBL" id="MBB3111117.1"/>
    </source>
</evidence>
<dbReference type="Proteomes" id="UP000570361">
    <property type="component" value="Unassembled WGS sequence"/>
</dbReference>
<name>A0A7W5FNG4_9BACL</name>
<feature type="transmembrane region" description="Helical" evidence="1">
    <location>
        <begin position="259"/>
        <end position="282"/>
    </location>
</feature>
<reference evidence="2 3" key="1">
    <citation type="submission" date="2020-08" db="EMBL/GenBank/DDBJ databases">
        <title>Genomic Encyclopedia of Type Strains, Phase III (KMG-III): the genomes of soil and plant-associated and newly described type strains.</title>
        <authorList>
            <person name="Whitman W."/>
        </authorList>
    </citation>
    <scope>NUCLEOTIDE SEQUENCE [LARGE SCALE GENOMIC DNA]</scope>
    <source>
        <strain evidence="2 3">CECT 5862</strain>
    </source>
</reference>
<keyword evidence="1" id="KW-0812">Transmembrane</keyword>
<keyword evidence="3" id="KW-1185">Reference proteome</keyword>
<accession>A0A7W5FNG4</accession>
<evidence type="ECO:0000313" key="3">
    <source>
        <dbReference type="Proteomes" id="UP000570361"/>
    </source>
</evidence>
<feature type="transmembrane region" description="Helical" evidence="1">
    <location>
        <begin position="78"/>
        <end position="99"/>
    </location>
</feature>
<feature type="transmembrane region" description="Helical" evidence="1">
    <location>
        <begin position="120"/>
        <end position="144"/>
    </location>
</feature>
<organism evidence="2 3">
    <name type="scientific">Paenibacillus phyllosphaerae</name>
    <dbReference type="NCBI Taxonomy" id="274593"/>
    <lineage>
        <taxon>Bacteria</taxon>
        <taxon>Bacillati</taxon>
        <taxon>Bacillota</taxon>
        <taxon>Bacilli</taxon>
        <taxon>Bacillales</taxon>
        <taxon>Paenibacillaceae</taxon>
        <taxon>Paenibacillus</taxon>
    </lineage>
</organism>
<protein>
    <recommendedName>
        <fullName evidence="4">ABC-2 family transporter protein</fullName>
    </recommendedName>
</protein>